<evidence type="ECO:0000313" key="3">
    <source>
        <dbReference type="EMBL" id="MBF4695299.1"/>
    </source>
</evidence>
<reference evidence="3 4" key="1">
    <citation type="submission" date="2020-11" db="EMBL/GenBank/DDBJ databases">
        <title>Fusibacter basophilias sp. nov.</title>
        <authorList>
            <person name="Qiu D."/>
        </authorList>
    </citation>
    <scope>NUCLEOTIDE SEQUENCE [LARGE SCALE GENOMIC DNA]</scope>
    <source>
        <strain evidence="3 4">Q10-2</strain>
    </source>
</reference>
<evidence type="ECO:0000256" key="1">
    <source>
        <dbReference type="SAM" id="Phobius"/>
    </source>
</evidence>
<comment type="caution">
    <text evidence="3">The sequence shown here is derived from an EMBL/GenBank/DDBJ whole genome shotgun (WGS) entry which is preliminary data.</text>
</comment>
<sequence>MEVLNHLFAGLAIAVQPYHLLLITFGGVLGTIVGMLPGLGPATGVAVLLPITFSMSPTAALITMAGVYYGAMFGGSRSSILINTPGDGAALAATFDGYPMAMNGKAESALAISAIASFIGGLISVVFLIMLATPVAKFALKFGPAEYFLLMVTALSMTASMSKGNMVKGFISTIFGLMIATVGIDAQSGISRFTFGVLELQTGIDFLVVIIGLYALGEVFKAFKAIKEGKKVPQTKFGKIWITKEEWKKTWLPILRSTPLGFIVGALPGAGGTMASLMAYNNEKQLSKDSDAFGKGEIVGLAAPEAANNAASVGAFIPMLTLGIPGSGTTAIMMGALLMLGIQPGPLLFTQHPDVAWGLIASMIIGNFILAIVNIPMAGLLVRVLAVPPKILYPLVLGLAFVGTYAISNSIVDFYILIIFGILGYFMEKIKIPTAPMILAVIVGGTMEQSFRQATRIADGSLGIFVESPLAKALILITIISVAYPAIKKIVSKLFKKTGSAQA</sequence>
<feature type="transmembrane region" description="Helical" evidence="1">
    <location>
        <begin position="45"/>
        <end position="71"/>
    </location>
</feature>
<feature type="transmembrane region" description="Helical" evidence="1">
    <location>
        <begin position="322"/>
        <end position="343"/>
    </location>
</feature>
<gene>
    <name evidence="3" type="ORF">ISU02_19575</name>
</gene>
<name>A0ABS0A098_9FIRM</name>
<proteinExistence type="predicted"/>
<dbReference type="EMBL" id="JADKNH010000014">
    <property type="protein sequence ID" value="MBF4695299.1"/>
    <property type="molecule type" value="Genomic_DNA"/>
</dbReference>
<feature type="transmembrane region" description="Helical" evidence="1">
    <location>
        <begin position="138"/>
        <end position="159"/>
    </location>
</feature>
<keyword evidence="1" id="KW-1133">Transmembrane helix</keyword>
<accession>A0ABS0A098</accession>
<organism evidence="3 4">
    <name type="scientific">Fusibacter ferrireducens</name>
    <dbReference type="NCBI Taxonomy" id="2785058"/>
    <lineage>
        <taxon>Bacteria</taxon>
        <taxon>Bacillati</taxon>
        <taxon>Bacillota</taxon>
        <taxon>Clostridia</taxon>
        <taxon>Eubacteriales</taxon>
        <taxon>Eubacteriales Family XII. Incertae Sedis</taxon>
        <taxon>Fusibacter</taxon>
    </lineage>
</organism>
<feature type="domain" description="DUF112" evidence="2">
    <location>
        <begin position="20"/>
        <end position="439"/>
    </location>
</feature>
<feature type="transmembrane region" description="Helical" evidence="1">
    <location>
        <begin position="355"/>
        <end position="382"/>
    </location>
</feature>
<feature type="transmembrane region" description="Helical" evidence="1">
    <location>
        <begin position="394"/>
        <end position="427"/>
    </location>
</feature>
<dbReference type="RefSeq" id="WP_194703535.1">
    <property type="nucleotide sequence ID" value="NZ_JADKNH010000014.1"/>
</dbReference>
<dbReference type="PANTHER" id="PTHR35342:SF5">
    <property type="entry name" value="TRICARBOXYLIC TRANSPORT PROTEIN"/>
    <property type="match status" value="1"/>
</dbReference>
<keyword evidence="1" id="KW-0472">Membrane</keyword>
<dbReference type="PANTHER" id="PTHR35342">
    <property type="entry name" value="TRICARBOXYLIC TRANSPORT PROTEIN"/>
    <property type="match status" value="1"/>
</dbReference>
<feature type="transmembrane region" description="Helical" evidence="1">
    <location>
        <begin position="166"/>
        <end position="184"/>
    </location>
</feature>
<dbReference type="Pfam" id="PF01970">
    <property type="entry name" value="TctA"/>
    <property type="match status" value="1"/>
</dbReference>
<keyword evidence="1" id="KW-0812">Transmembrane</keyword>
<dbReference type="InterPro" id="IPR002823">
    <property type="entry name" value="DUF112_TM"/>
</dbReference>
<feature type="transmembrane region" description="Helical" evidence="1">
    <location>
        <begin position="109"/>
        <end position="132"/>
    </location>
</feature>
<evidence type="ECO:0000313" key="4">
    <source>
        <dbReference type="Proteomes" id="UP000614200"/>
    </source>
</evidence>
<evidence type="ECO:0000259" key="2">
    <source>
        <dbReference type="Pfam" id="PF01970"/>
    </source>
</evidence>
<dbReference type="Proteomes" id="UP000614200">
    <property type="component" value="Unassembled WGS sequence"/>
</dbReference>
<feature type="transmembrane region" description="Helical" evidence="1">
    <location>
        <begin position="470"/>
        <end position="487"/>
    </location>
</feature>
<keyword evidence="4" id="KW-1185">Reference proteome</keyword>
<feature type="transmembrane region" description="Helical" evidence="1">
    <location>
        <begin position="204"/>
        <end position="223"/>
    </location>
</feature>
<protein>
    <submittedName>
        <fullName evidence="3">Tripartite tricarboxylate transporter permease</fullName>
    </submittedName>
</protein>